<feature type="region of interest" description="Disordered" evidence="1">
    <location>
        <begin position="1"/>
        <end position="30"/>
    </location>
</feature>
<evidence type="ECO:0000313" key="3">
    <source>
        <dbReference type="Proteomes" id="UP001519460"/>
    </source>
</evidence>
<organism evidence="2 3">
    <name type="scientific">Batillaria attramentaria</name>
    <dbReference type="NCBI Taxonomy" id="370345"/>
    <lineage>
        <taxon>Eukaryota</taxon>
        <taxon>Metazoa</taxon>
        <taxon>Spiralia</taxon>
        <taxon>Lophotrochozoa</taxon>
        <taxon>Mollusca</taxon>
        <taxon>Gastropoda</taxon>
        <taxon>Caenogastropoda</taxon>
        <taxon>Sorbeoconcha</taxon>
        <taxon>Cerithioidea</taxon>
        <taxon>Batillariidae</taxon>
        <taxon>Batillaria</taxon>
    </lineage>
</organism>
<reference evidence="2 3" key="1">
    <citation type="journal article" date="2023" name="Sci. Data">
        <title>Genome assembly of the Korean intertidal mud-creeper Batillaria attramentaria.</title>
        <authorList>
            <person name="Patra A.K."/>
            <person name="Ho P.T."/>
            <person name="Jun S."/>
            <person name="Lee S.J."/>
            <person name="Kim Y."/>
            <person name="Won Y.J."/>
        </authorList>
    </citation>
    <scope>NUCLEOTIDE SEQUENCE [LARGE SCALE GENOMIC DNA]</scope>
    <source>
        <strain evidence="2">Wonlab-2016</strain>
    </source>
</reference>
<keyword evidence="3" id="KW-1185">Reference proteome</keyword>
<proteinExistence type="predicted"/>
<sequence>MFAQGDSVQGKSAKQCTANSRHLPQPSTAQAWHGTAPAGIEVIVNFCSMQIHVLIRCSLELGSPPSHRDHHLQHTYIHKRNAPGQQRGTRPRRGSIVFTANPFHYWPNIGRETLRPCSLLFLNHRPLTVNSESRCFRGVEARDGHGVQVSPVCVHKACTSTIIFMSQVNMPMTREIQYLR</sequence>
<evidence type="ECO:0000256" key="1">
    <source>
        <dbReference type="SAM" id="MobiDB-lite"/>
    </source>
</evidence>
<evidence type="ECO:0000313" key="2">
    <source>
        <dbReference type="EMBL" id="KAK7479718.1"/>
    </source>
</evidence>
<name>A0ABD0JXU0_9CAEN</name>
<dbReference type="Proteomes" id="UP001519460">
    <property type="component" value="Unassembled WGS sequence"/>
</dbReference>
<protein>
    <submittedName>
        <fullName evidence="2">Uncharacterized protein</fullName>
    </submittedName>
</protein>
<comment type="caution">
    <text evidence="2">The sequence shown here is derived from an EMBL/GenBank/DDBJ whole genome shotgun (WGS) entry which is preliminary data.</text>
</comment>
<accession>A0ABD0JXU0</accession>
<dbReference type="AlphaFoldDB" id="A0ABD0JXU0"/>
<gene>
    <name evidence="2" type="ORF">BaRGS_00029094</name>
</gene>
<dbReference type="EMBL" id="JACVVK020000297">
    <property type="protein sequence ID" value="KAK7479718.1"/>
    <property type="molecule type" value="Genomic_DNA"/>
</dbReference>